<dbReference type="InterPro" id="IPR036869">
    <property type="entry name" value="J_dom_sf"/>
</dbReference>
<feature type="domain" description="J" evidence="9">
    <location>
        <begin position="47"/>
        <end position="111"/>
    </location>
</feature>
<evidence type="ECO:0000256" key="5">
    <source>
        <dbReference type="ARBA" id="ARBA00037847"/>
    </source>
</evidence>
<evidence type="ECO:0000256" key="3">
    <source>
        <dbReference type="ARBA" id="ARBA00022989"/>
    </source>
</evidence>
<evidence type="ECO:0000256" key="4">
    <source>
        <dbReference type="ARBA" id="ARBA00023136"/>
    </source>
</evidence>
<feature type="domain" description="Myb-like" evidence="10">
    <location>
        <begin position="450"/>
        <end position="504"/>
    </location>
</feature>
<dbReference type="PROSITE" id="PS50090">
    <property type="entry name" value="MYB_LIKE"/>
    <property type="match status" value="1"/>
</dbReference>
<evidence type="ECO:0000256" key="1">
    <source>
        <dbReference type="ARBA" id="ARBA00022692"/>
    </source>
</evidence>
<dbReference type="PANTHER" id="PTHR44653">
    <property type="entry name" value="DNAJ HOMOLOG SUBFAMILY C MEMBER 1"/>
    <property type="match status" value="1"/>
</dbReference>
<dbReference type="CDD" id="cd06257">
    <property type="entry name" value="DnaJ"/>
    <property type="match status" value="1"/>
</dbReference>
<protein>
    <recommendedName>
        <fullName evidence="13">DnaJ homolog subfamily C member 1</fullName>
    </recommendedName>
</protein>
<gene>
    <name evidence="11" type="ORF">PLOB_00037356</name>
</gene>
<feature type="chain" id="PRO_5045318620" description="DnaJ homolog subfamily C member 1" evidence="8">
    <location>
        <begin position="30"/>
        <end position="516"/>
    </location>
</feature>
<dbReference type="SMART" id="SM00717">
    <property type="entry name" value="SANT"/>
    <property type="match status" value="2"/>
</dbReference>
<organism evidence="11 12">
    <name type="scientific">Porites lobata</name>
    <dbReference type="NCBI Taxonomy" id="104759"/>
    <lineage>
        <taxon>Eukaryota</taxon>
        <taxon>Metazoa</taxon>
        <taxon>Cnidaria</taxon>
        <taxon>Anthozoa</taxon>
        <taxon>Hexacorallia</taxon>
        <taxon>Scleractinia</taxon>
        <taxon>Fungiina</taxon>
        <taxon>Poritidae</taxon>
        <taxon>Porites</taxon>
    </lineage>
</organism>
<evidence type="ECO:0000256" key="8">
    <source>
        <dbReference type="SAM" id="SignalP"/>
    </source>
</evidence>
<evidence type="ECO:0000313" key="12">
    <source>
        <dbReference type="Proteomes" id="UP001159405"/>
    </source>
</evidence>
<keyword evidence="12" id="KW-1185">Reference proteome</keyword>
<dbReference type="SUPFAM" id="SSF46689">
    <property type="entry name" value="Homeodomain-like"/>
    <property type="match status" value="2"/>
</dbReference>
<feature type="region of interest" description="Disordered" evidence="6">
    <location>
        <begin position="247"/>
        <end position="286"/>
    </location>
</feature>
<evidence type="ECO:0000256" key="2">
    <source>
        <dbReference type="ARBA" id="ARBA00022729"/>
    </source>
</evidence>
<feature type="compositionally biased region" description="Polar residues" evidence="6">
    <location>
        <begin position="427"/>
        <end position="436"/>
    </location>
</feature>
<reference evidence="11 12" key="1">
    <citation type="submission" date="2022-05" db="EMBL/GenBank/DDBJ databases">
        <authorList>
            <consortium name="Genoscope - CEA"/>
            <person name="William W."/>
        </authorList>
    </citation>
    <scope>NUCLEOTIDE SEQUENCE [LARGE SCALE GENOMIC DNA]</scope>
</reference>
<accession>A0ABN8P9W0</accession>
<evidence type="ECO:0000313" key="11">
    <source>
        <dbReference type="EMBL" id="CAH3134424.1"/>
    </source>
</evidence>
<proteinExistence type="predicted"/>
<keyword evidence="2 8" id="KW-0732">Signal</keyword>
<dbReference type="Proteomes" id="UP001159405">
    <property type="component" value="Unassembled WGS sequence"/>
</dbReference>
<feature type="region of interest" description="Disordered" evidence="6">
    <location>
        <begin position="402"/>
        <end position="439"/>
    </location>
</feature>
<dbReference type="InterPro" id="IPR001623">
    <property type="entry name" value="DnaJ_domain"/>
</dbReference>
<keyword evidence="3 7" id="KW-1133">Transmembrane helix</keyword>
<keyword evidence="4 7" id="KW-0472">Membrane</keyword>
<comment type="caution">
    <text evidence="11">The sequence shown here is derived from an EMBL/GenBank/DDBJ whole genome shotgun (WGS) entry which is preliminary data.</text>
</comment>
<evidence type="ECO:0000259" key="9">
    <source>
        <dbReference type="PROSITE" id="PS50076"/>
    </source>
</evidence>
<dbReference type="PROSITE" id="PS50076">
    <property type="entry name" value="DNAJ_2"/>
    <property type="match status" value="1"/>
</dbReference>
<evidence type="ECO:0008006" key="13">
    <source>
        <dbReference type="Google" id="ProtNLM"/>
    </source>
</evidence>
<feature type="compositionally biased region" description="Acidic residues" evidence="6">
    <location>
        <begin position="249"/>
        <end position="261"/>
    </location>
</feature>
<feature type="transmembrane region" description="Helical" evidence="7">
    <location>
        <begin position="136"/>
        <end position="156"/>
    </location>
</feature>
<dbReference type="Gene3D" id="1.10.287.110">
    <property type="entry name" value="DnaJ domain"/>
    <property type="match status" value="1"/>
</dbReference>
<dbReference type="SUPFAM" id="SSF46565">
    <property type="entry name" value="Chaperone J-domain"/>
    <property type="match status" value="1"/>
</dbReference>
<dbReference type="Pfam" id="PF23082">
    <property type="entry name" value="Myb_DNA-binding_2"/>
    <property type="match status" value="1"/>
</dbReference>
<dbReference type="PRINTS" id="PR00625">
    <property type="entry name" value="JDOMAIN"/>
</dbReference>
<dbReference type="SMART" id="SM00271">
    <property type="entry name" value="DnaJ"/>
    <property type="match status" value="1"/>
</dbReference>
<evidence type="ECO:0000259" key="10">
    <source>
        <dbReference type="PROSITE" id="PS50090"/>
    </source>
</evidence>
<dbReference type="InterPro" id="IPR009057">
    <property type="entry name" value="Homeodomain-like_sf"/>
</dbReference>
<dbReference type="InterPro" id="IPR052606">
    <property type="entry name" value="DnaJ_domain_protein"/>
</dbReference>
<feature type="signal peptide" evidence="8">
    <location>
        <begin position="1"/>
        <end position="29"/>
    </location>
</feature>
<dbReference type="EMBL" id="CALNXK010000054">
    <property type="protein sequence ID" value="CAH3134424.1"/>
    <property type="molecule type" value="Genomic_DNA"/>
</dbReference>
<dbReference type="InterPro" id="IPR001005">
    <property type="entry name" value="SANT/Myb"/>
</dbReference>
<dbReference type="Pfam" id="PF00249">
    <property type="entry name" value="Myb_DNA-binding"/>
    <property type="match status" value="1"/>
</dbReference>
<dbReference type="CDD" id="cd00167">
    <property type="entry name" value="SANT"/>
    <property type="match status" value="1"/>
</dbReference>
<comment type="subcellular location">
    <subcellularLocation>
        <location evidence="5">Endomembrane system</location>
        <topology evidence="5">Single-pass membrane protein</topology>
    </subcellularLocation>
</comment>
<keyword evidence="1 7" id="KW-0812">Transmembrane</keyword>
<evidence type="ECO:0000256" key="6">
    <source>
        <dbReference type="SAM" id="MobiDB-lite"/>
    </source>
</evidence>
<evidence type="ECO:0000256" key="7">
    <source>
        <dbReference type="SAM" id="Phobius"/>
    </source>
</evidence>
<dbReference type="PANTHER" id="PTHR44653:SF2">
    <property type="entry name" value="DNAJ HOMOLOG SUBFAMILY C MEMBER 1"/>
    <property type="match status" value="1"/>
</dbReference>
<sequence length="516" mass="59022">MAAVSEQWCISTRIFLILVILSTSANVHGWDSIDLELFDLVEEVKDNFYGVLGLKQDASQADIRRAYRKLSLQLHPDKNKEPDAEVKFRQLVAVSEVLRDEEKRKRYDIILRDGLPDWRQPVFYYRRVRKMGLIEFGLLIFLILTIGHYIVAWSIYLEKKFELEELLFSKKKKEDKKRNKSKLKSKLTDEDIPDLADMLVQEVGVTKPTLFDLLPFKLAQMTVRFVKSLPERYQVLLEYWEEKRKEKIEEEETEEEDETDDQPARPRRRQRVNVPQEDADDANWEGAPVSNVTNAIAENDKQNDAVKKSGEWTDYDQSLLTRAMIKFPGGTPNRWEKIAVEIGRSVEEVTKQMKKSKQSYGAPVHPANAGGGDLSTLVMNKKKAIVSDECLSQADECYNFGSNTGPNHNRTAKKKQTGKNAVDKPASQVTAGSTDSKIGETLDGVETKASTKEDGAAWSQNQQKQLELALQQFPKTVADRWTCIAQAVPGKTKEECILRYKFLVECVRKKKLAEQQ</sequence>
<name>A0ABN8P9W0_9CNID</name>
<dbReference type="Pfam" id="PF00226">
    <property type="entry name" value="DnaJ"/>
    <property type="match status" value="1"/>
</dbReference>
<dbReference type="Gene3D" id="1.10.10.60">
    <property type="entry name" value="Homeodomain-like"/>
    <property type="match status" value="2"/>
</dbReference>